<keyword evidence="8" id="KW-1185">Reference proteome</keyword>
<dbReference type="Pfam" id="PF07690">
    <property type="entry name" value="MFS_1"/>
    <property type="match status" value="1"/>
</dbReference>
<dbReference type="PANTHER" id="PTHR23514:SF13">
    <property type="entry name" value="INNER MEMBRANE PROTEIN YBJJ"/>
    <property type="match status" value="1"/>
</dbReference>
<feature type="transmembrane region" description="Helical" evidence="5">
    <location>
        <begin position="337"/>
        <end position="362"/>
    </location>
</feature>
<feature type="transmembrane region" description="Helical" evidence="5">
    <location>
        <begin position="170"/>
        <end position="191"/>
    </location>
</feature>
<feature type="transmembrane region" description="Helical" evidence="5">
    <location>
        <begin position="43"/>
        <end position="63"/>
    </location>
</feature>
<comment type="subcellular location">
    <subcellularLocation>
        <location evidence="1">Cell membrane</location>
        <topology evidence="1">Multi-pass membrane protein</topology>
    </subcellularLocation>
</comment>
<evidence type="ECO:0000256" key="2">
    <source>
        <dbReference type="ARBA" id="ARBA00022692"/>
    </source>
</evidence>
<evidence type="ECO:0000313" key="7">
    <source>
        <dbReference type="EMBL" id="XAN08673.1"/>
    </source>
</evidence>
<evidence type="ECO:0000259" key="6">
    <source>
        <dbReference type="PROSITE" id="PS50850"/>
    </source>
</evidence>
<accession>A0ABZ3FV67</accession>
<keyword evidence="2 5" id="KW-0812">Transmembrane</keyword>
<dbReference type="InterPro" id="IPR036259">
    <property type="entry name" value="MFS_trans_sf"/>
</dbReference>
<dbReference type="Gene3D" id="1.20.1250.20">
    <property type="entry name" value="MFS general substrate transporter like domains"/>
    <property type="match status" value="2"/>
</dbReference>
<dbReference type="InterPro" id="IPR020846">
    <property type="entry name" value="MFS_dom"/>
</dbReference>
<feature type="transmembrane region" description="Helical" evidence="5">
    <location>
        <begin position="212"/>
        <end position="231"/>
    </location>
</feature>
<feature type="domain" description="Major facilitator superfamily (MFS) profile" evidence="6">
    <location>
        <begin position="1"/>
        <end position="390"/>
    </location>
</feature>
<feature type="transmembrane region" description="Helical" evidence="5">
    <location>
        <begin position="98"/>
        <end position="120"/>
    </location>
</feature>
<dbReference type="EMBL" id="CP154795">
    <property type="protein sequence ID" value="XAN08673.1"/>
    <property type="molecule type" value="Genomic_DNA"/>
</dbReference>
<dbReference type="PANTHER" id="PTHR23514">
    <property type="entry name" value="BYPASS OF STOP CODON PROTEIN 6"/>
    <property type="match status" value="1"/>
</dbReference>
<evidence type="ECO:0000256" key="5">
    <source>
        <dbReference type="SAM" id="Phobius"/>
    </source>
</evidence>
<dbReference type="InterPro" id="IPR011701">
    <property type="entry name" value="MFS"/>
</dbReference>
<dbReference type="RefSeq" id="WP_425310101.1">
    <property type="nucleotide sequence ID" value="NZ_CP154795.1"/>
</dbReference>
<keyword evidence="3 5" id="KW-1133">Transmembrane helix</keyword>
<organism evidence="7 8">
    <name type="scientific">Ammonicoccus fulvus</name>
    <dbReference type="NCBI Taxonomy" id="3138240"/>
    <lineage>
        <taxon>Bacteria</taxon>
        <taxon>Bacillati</taxon>
        <taxon>Actinomycetota</taxon>
        <taxon>Actinomycetes</taxon>
        <taxon>Propionibacteriales</taxon>
        <taxon>Propionibacteriaceae</taxon>
        <taxon>Ammonicoccus</taxon>
    </lineage>
</organism>
<dbReference type="CDD" id="cd17393">
    <property type="entry name" value="MFS_MosC_like"/>
    <property type="match status" value="1"/>
</dbReference>
<dbReference type="Proteomes" id="UP001442841">
    <property type="component" value="Chromosome"/>
</dbReference>
<feature type="transmembrane region" description="Helical" evidence="5">
    <location>
        <begin position="251"/>
        <end position="269"/>
    </location>
</feature>
<feature type="transmembrane region" description="Helical" evidence="5">
    <location>
        <begin position="132"/>
        <end position="158"/>
    </location>
</feature>
<reference evidence="7 8" key="1">
    <citation type="submission" date="2024-04" db="EMBL/GenBank/DDBJ databases">
        <title>Isolation of an actinomycete strain from pig manure.</title>
        <authorList>
            <person name="Gong T."/>
            <person name="Yu Z."/>
            <person name="An M."/>
            <person name="Wei C."/>
            <person name="Yang W."/>
            <person name="Liu L."/>
        </authorList>
    </citation>
    <scope>NUCLEOTIDE SEQUENCE [LARGE SCALE GENOMIC DNA]</scope>
    <source>
        <strain evidence="7 8">ZF39</strain>
    </source>
</reference>
<name>A0ABZ3FV67_9ACTN</name>
<sequence length="393" mass="39848">MTALASPAGARCAGAMFATNGLVIGAYAASLPLLRARLGLSEVQLPVLLLCVGVFAIAAMQIAGRLVDRVGARPVVLVGFPALAVAALILGLTPSFPLALVGGALLGLGNGTVDIAMNAFGVRVEQARERPIMSLLHALWSLGNLAGAALVLLAGLGLRALTHGGNGPETLLAGVLGLVACITLFTTARLARHLPATPPVETTTDAKRRGRIPPIAWLLGVMAIGFGLAEGTAYDWSSLHVTDVAGVSPEIGAIGLTVTAAFMVLIRLVGDRLVERFGRRAIVRFGGLCAALGFVTTGLTQPLPLLLLGWALVGFGVGMIAPQVYAIAGHIGGGRVLAVVVTFGYATFLAGPAVIGALIGAVGIQHAMLVPGAMCLVLAALSLGMPGRTNTAR</sequence>
<keyword evidence="4 5" id="KW-0472">Membrane</keyword>
<feature type="transmembrane region" description="Helical" evidence="5">
    <location>
        <begin position="281"/>
        <end position="299"/>
    </location>
</feature>
<protein>
    <submittedName>
        <fullName evidence="7">MFS transporter</fullName>
    </submittedName>
</protein>
<proteinExistence type="predicted"/>
<evidence type="ECO:0000256" key="1">
    <source>
        <dbReference type="ARBA" id="ARBA00004651"/>
    </source>
</evidence>
<dbReference type="SUPFAM" id="SSF103473">
    <property type="entry name" value="MFS general substrate transporter"/>
    <property type="match status" value="1"/>
</dbReference>
<evidence type="ECO:0000256" key="3">
    <source>
        <dbReference type="ARBA" id="ARBA00022989"/>
    </source>
</evidence>
<gene>
    <name evidence="7" type="ORF">AADG42_15625</name>
</gene>
<evidence type="ECO:0000256" key="4">
    <source>
        <dbReference type="ARBA" id="ARBA00023136"/>
    </source>
</evidence>
<feature type="transmembrane region" description="Helical" evidence="5">
    <location>
        <begin position="75"/>
        <end position="92"/>
    </location>
</feature>
<feature type="transmembrane region" description="Helical" evidence="5">
    <location>
        <begin position="368"/>
        <end position="387"/>
    </location>
</feature>
<dbReference type="PROSITE" id="PS50850">
    <property type="entry name" value="MFS"/>
    <property type="match status" value="1"/>
</dbReference>
<feature type="transmembrane region" description="Helical" evidence="5">
    <location>
        <begin position="305"/>
        <end position="325"/>
    </location>
</feature>
<feature type="transmembrane region" description="Helical" evidence="5">
    <location>
        <begin position="12"/>
        <end position="31"/>
    </location>
</feature>
<evidence type="ECO:0000313" key="8">
    <source>
        <dbReference type="Proteomes" id="UP001442841"/>
    </source>
</evidence>
<dbReference type="InterPro" id="IPR051788">
    <property type="entry name" value="MFS_Transporter"/>
</dbReference>